<evidence type="ECO:0000259" key="16">
    <source>
        <dbReference type="PROSITE" id="PS51855"/>
    </source>
</evidence>
<dbReference type="GO" id="GO:0004087">
    <property type="term" value="F:carbamoyl-phosphate synthase (ammonia) activity"/>
    <property type="evidence" value="ECO:0007669"/>
    <property type="project" value="UniProtKB-EC"/>
</dbReference>
<dbReference type="InterPro" id="IPR005483">
    <property type="entry name" value="CPSase_dom"/>
</dbReference>
<evidence type="ECO:0000256" key="8">
    <source>
        <dbReference type="ARBA" id="ARBA00022741"/>
    </source>
</evidence>
<dbReference type="InterPro" id="IPR016185">
    <property type="entry name" value="PreATP-grasp_dom_sf"/>
</dbReference>
<proteinExistence type="inferred from homology"/>
<keyword evidence="9 14" id="KW-0067">ATP-binding</keyword>
<dbReference type="PRINTS" id="PR00098">
    <property type="entry name" value="CPSASE"/>
</dbReference>
<feature type="domain" description="ATP-grasp" evidence="15">
    <location>
        <begin position="130"/>
        <end position="324"/>
    </location>
</feature>
<dbReference type="GO" id="GO:0006541">
    <property type="term" value="P:glutamine metabolic process"/>
    <property type="evidence" value="ECO:0007669"/>
    <property type="project" value="TreeGrafter"/>
</dbReference>
<dbReference type="GO" id="GO:0005524">
    <property type="term" value="F:ATP binding"/>
    <property type="evidence" value="ECO:0007669"/>
    <property type="project" value="UniProtKB-UniRule"/>
</dbReference>
<dbReference type="InterPro" id="IPR036897">
    <property type="entry name" value="CarbamoylP_synth_lsu_oligo_sf"/>
</dbReference>
<dbReference type="InterPro" id="IPR005480">
    <property type="entry name" value="CPSase_lsu_oligo"/>
</dbReference>
<evidence type="ECO:0000256" key="3">
    <source>
        <dbReference type="ARBA" id="ARBA00022571"/>
    </source>
</evidence>
<dbReference type="FunFam" id="3.40.50.20:FF:000001">
    <property type="entry name" value="Carbamoyl-phosphate synthase large chain"/>
    <property type="match status" value="2"/>
</dbReference>
<evidence type="ECO:0000256" key="11">
    <source>
        <dbReference type="ARBA" id="ARBA00023211"/>
    </source>
</evidence>
<dbReference type="RefSeq" id="WP_142791591.1">
    <property type="nucleotide sequence ID" value="NZ_VJMZ01000001.1"/>
</dbReference>
<reference evidence="17 18" key="1">
    <citation type="submission" date="2019-07" db="EMBL/GenBank/DDBJ databases">
        <title>Genomic analysis of Lentibacillus sp. NKC851-2.</title>
        <authorList>
            <person name="Oh Y.J."/>
        </authorList>
    </citation>
    <scope>NUCLEOTIDE SEQUENCE [LARGE SCALE GENOMIC DNA]</scope>
    <source>
        <strain evidence="17 18">NKC851-2</strain>
    </source>
</reference>
<evidence type="ECO:0000256" key="5">
    <source>
        <dbReference type="ARBA" id="ARBA00022605"/>
    </source>
</evidence>
<name>A0A549YL85_9BACI</name>
<dbReference type="Pfam" id="PF02787">
    <property type="entry name" value="CPSase_L_D3"/>
    <property type="match status" value="1"/>
</dbReference>
<dbReference type="PROSITE" id="PS00866">
    <property type="entry name" value="CPSASE_1"/>
    <property type="match status" value="1"/>
</dbReference>
<keyword evidence="5" id="KW-0028">Amino-acid biosynthesis</keyword>
<dbReference type="GO" id="GO:0006221">
    <property type="term" value="P:pyrimidine nucleotide biosynthetic process"/>
    <property type="evidence" value="ECO:0007669"/>
    <property type="project" value="UniProtKB-KW"/>
</dbReference>
<evidence type="ECO:0000256" key="6">
    <source>
        <dbReference type="ARBA" id="ARBA00022723"/>
    </source>
</evidence>
<dbReference type="InterPro" id="IPR036914">
    <property type="entry name" value="MGS-like_dom_sf"/>
</dbReference>
<keyword evidence="11" id="KW-0464">Manganese</keyword>
<dbReference type="GO" id="GO:0005737">
    <property type="term" value="C:cytoplasm"/>
    <property type="evidence" value="ECO:0007669"/>
    <property type="project" value="TreeGrafter"/>
</dbReference>
<dbReference type="SUPFAM" id="SSF48108">
    <property type="entry name" value="Carbamoyl phosphate synthetase, large subunit connection domain"/>
    <property type="match status" value="1"/>
</dbReference>
<dbReference type="Pfam" id="PF02786">
    <property type="entry name" value="CPSase_L_D2"/>
    <property type="match status" value="2"/>
</dbReference>
<evidence type="ECO:0000256" key="2">
    <source>
        <dbReference type="ARBA" id="ARBA00009799"/>
    </source>
</evidence>
<dbReference type="PROSITE" id="PS51855">
    <property type="entry name" value="MGS"/>
    <property type="match status" value="1"/>
</dbReference>
<dbReference type="PANTHER" id="PTHR11405:SF53">
    <property type="entry name" value="CARBAMOYL-PHOSPHATE SYNTHASE [AMMONIA], MITOCHONDRIAL"/>
    <property type="match status" value="1"/>
</dbReference>
<protein>
    <submittedName>
        <fullName evidence="17">Carbamoyl-phosphate synthase (Glutamine-hydrolyzing) large subunit</fullName>
        <ecNumber evidence="17">6.3.5.5</ecNumber>
    </submittedName>
</protein>
<keyword evidence="18" id="KW-1185">Reference proteome</keyword>
<dbReference type="GO" id="GO:0004088">
    <property type="term" value="F:carbamoyl-phosphate synthase (glutamine-hydrolyzing) activity"/>
    <property type="evidence" value="ECO:0007669"/>
    <property type="project" value="UniProtKB-EC"/>
</dbReference>
<dbReference type="NCBIfam" id="NF003671">
    <property type="entry name" value="PRK05294.1"/>
    <property type="match status" value="1"/>
</dbReference>
<dbReference type="PROSITE" id="PS50975">
    <property type="entry name" value="ATP_GRASP"/>
    <property type="match status" value="2"/>
</dbReference>
<keyword evidence="7" id="KW-0677">Repeat</keyword>
<evidence type="ECO:0000256" key="14">
    <source>
        <dbReference type="PROSITE-ProRule" id="PRU00409"/>
    </source>
</evidence>
<keyword evidence="4 17" id="KW-0436">Ligase</keyword>
<evidence type="ECO:0000259" key="15">
    <source>
        <dbReference type="PROSITE" id="PS50975"/>
    </source>
</evidence>
<dbReference type="EC" id="6.3.5.5" evidence="17"/>
<evidence type="ECO:0000256" key="7">
    <source>
        <dbReference type="ARBA" id="ARBA00022737"/>
    </source>
</evidence>
<evidence type="ECO:0000256" key="4">
    <source>
        <dbReference type="ARBA" id="ARBA00022598"/>
    </source>
</evidence>
<dbReference type="Gene3D" id="3.30.470.20">
    <property type="entry name" value="ATP-grasp fold, B domain"/>
    <property type="match status" value="2"/>
</dbReference>
<evidence type="ECO:0000256" key="1">
    <source>
        <dbReference type="ARBA" id="ARBA00005077"/>
    </source>
</evidence>
<feature type="domain" description="MGS-like" evidence="16">
    <location>
        <begin position="923"/>
        <end position="1059"/>
    </location>
</feature>
<comment type="similarity">
    <text evidence="2">Belongs to the CarB family.</text>
</comment>
<sequence length="1062" mass="116727">MNNVSKVLVIGSGPIVIGQAAEFDYAGAQACLALKEEGIEVVLLNNNPATIMTDKAVADSIYMEPMTVATIEKIFSEEQPDGMIGTLGGQTGLNLTMEVYQSGLLEKHGVKLLGSSVESIQQGEDREKFRALMHDLLEPVPESYTVTSVEKAIEYADIIGYPVIVRPAYTLGGSGGGFASDEHALREVASNGLQSSSIHQILVEKSIKGWKEVEFEVIRDKSDTCVIVCGMENVDPVGVHTGDSVVTAPVQTLSQTQNKLLCDAAVKIIRNLGIVGACNIQFAMSPSTNDYYVIEVNPRVSRSSALASKATGCPIALLATKCALNSHLKDYFPVQDKAVYMPEIDYTVVKIPRFSFDKFPEVNRTLGTQMKATGETMAIDRSFAAALNKAIRSLDCNMYSFRHSMVGDLEETALFEHMQAPTDLRLFAVAEALRRGKTIQELEEMTAISTFFLENINHIVEMEEQLTTMSLQSISQEMMIQAKELQISDTALAACLQTTESAIREKRNSMGLIPAYQTVITENHLPYYYSTWQGDLYTKSQPNEKDKVLIIGSGPIRIGQGMEFDYSCVHAAYALKKAGYTTVMINNNPETVSTDSSVADHLYFEPLTAEDVLSVIQYENISGALIQFGGQTALDLAEELAEAGVYIYGTPIDTVNQLEDRNLFYKILHQLNIPHIQGEMAYRMDDIKLRAEKIGYPVLVRPSYVIGGELMQIIYHEHALDSYLQEIKQLNERSWPILIDKYIQGLEVELDCVSDGQNIMVPAIMEHIERAGVHSGDSIAVMPPVHLTARQQEKLLDYTKAICQKTNVVGMINIQFVVSDDTVYVLEVNPRASRTVPMVSKLTDIAMVDNAVHVQLGMMLGKDVLPETLGYYAVKAPVFSSAQMEGMDPLLGPVMKSTGEILGLDTSYEKALAKTTGIPSLTPETNPSKTGLFCSIADREKTLAAPLLEKLAARFHLLATPGTSSYLRACGIENETVANSPEALHTLFHERSLACAVIIPSGVQQKKSGEVARKLATNNQVALFTCIDTLKTVMECWQADDDDFSVATLQQYYKKRLTSVSV</sequence>
<evidence type="ECO:0000256" key="12">
    <source>
        <dbReference type="ARBA" id="ARBA00047359"/>
    </source>
</evidence>
<dbReference type="PANTHER" id="PTHR11405">
    <property type="entry name" value="CARBAMOYLTRANSFERASE FAMILY MEMBER"/>
    <property type="match status" value="1"/>
</dbReference>
<dbReference type="NCBIfam" id="NF009455">
    <property type="entry name" value="PRK12815.1"/>
    <property type="match status" value="1"/>
</dbReference>
<dbReference type="NCBIfam" id="TIGR01369">
    <property type="entry name" value="CPSaseII_lrg"/>
    <property type="match status" value="1"/>
</dbReference>
<dbReference type="Gene3D" id="1.10.1030.10">
    <property type="entry name" value="Carbamoyl-phosphate synthetase, large subunit oligomerisation domain"/>
    <property type="match status" value="1"/>
</dbReference>
<dbReference type="GO" id="GO:0046872">
    <property type="term" value="F:metal ion binding"/>
    <property type="evidence" value="ECO:0007669"/>
    <property type="project" value="UniProtKB-KW"/>
</dbReference>
<dbReference type="Gene3D" id="3.40.50.20">
    <property type="match status" value="2"/>
</dbReference>
<keyword evidence="8 14" id="KW-0547">Nucleotide-binding</keyword>
<dbReference type="InterPro" id="IPR058047">
    <property type="entry name" value="CPSase_preATP-grasp"/>
</dbReference>
<dbReference type="Proteomes" id="UP000319280">
    <property type="component" value="Unassembled WGS sequence"/>
</dbReference>
<comment type="caution">
    <text evidence="17">The sequence shown here is derived from an EMBL/GenBank/DDBJ whole genome shotgun (WGS) entry which is preliminary data.</text>
</comment>
<evidence type="ECO:0000313" key="18">
    <source>
        <dbReference type="Proteomes" id="UP000319280"/>
    </source>
</evidence>
<dbReference type="Pfam" id="PF25596">
    <property type="entry name" value="CPSase_L_D1"/>
    <property type="match status" value="2"/>
</dbReference>
<evidence type="ECO:0000256" key="10">
    <source>
        <dbReference type="ARBA" id="ARBA00022975"/>
    </source>
</evidence>
<dbReference type="FunFam" id="3.30.470.20:FF:000026">
    <property type="entry name" value="Carbamoyl-phosphate synthase large chain"/>
    <property type="match status" value="2"/>
</dbReference>
<dbReference type="SUPFAM" id="SSF56059">
    <property type="entry name" value="Glutathione synthetase ATP-binding domain-like"/>
    <property type="match status" value="2"/>
</dbReference>
<dbReference type="SUPFAM" id="SSF52335">
    <property type="entry name" value="Methylglyoxal synthase-like"/>
    <property type="match status" value="1"/>
</dbReference>
<gene>
    <name evidence="17" type="primary">carB</name>
    <name evidence="17" type="ORF">FH966_13540</name>
</gene>
<dbReference type="InterPro" id="IPR011761">
    <property type="entry name" value="ATP-grasp"/>
</dbReference>
<dbReference type="InterPro" id="IPR011607">
    <property type="entry name" value="MGS-like_dom"/>
</dbReference>
<comment type="pathway">
    <text evidence="1">Amino-acid biosynthesis; L-arginine biosynthesis; carbamoyl phosphate from bicarbonate: step 1/1.</text>
</comment>
<comment type="catalytic activity">
    <reaction evidence="13">
        <text>hydrogencarbonate + L-glutamine + 2 ATP + H2O = carbamoyl phosphate + L-glutamate + 2 ADP + phosphate + 2 H(+)</text>
        <dbReference type="Rhea" id="RHEA:18633"/>
        <dbReference type="ChEBI" id="CHEBI:15377"/>
        <dbReference type="ChEBI" id="CHEBI:15378"/>
        <dbReference type="ChEBI" id="CHEBI:17544"/>
        <dbReference type="ChEBI" id="CHEBI:29985"/>
        <dbReference type="ChEBI" id="CHEBI:30616"/>
        <dbReference type="ChEBI" id="CHEBI:43474"/>
        <dbReference type="ChEBI" id="CHEBI:58228"/>
        <dbReference type="ChEBI" id="CHEBI:58359"/>
        <dbReference type="ChEBI" id="CHEBI:456216"/>
        <dbReference type="EC" id="6.3.5.5"/>
    </reaction>
</comment>
<dbReference type="Gene3D" id="3.30.1490.20">
    <property type="entry name" value="ATP-grasp fold, A domain"/>
    <property type="match status" value="2"/>
</dbReference>
<dbReference type="InterPro" id="IPR013815">
    <property type="entry name" value="ATP_grasp_subdomain_1"/>
</dbReference>
<dbReference type="Gene3D" id="3.40.50.1380">
    <property type="entry name" value="Methylglyoxal synthase-like domain"/>
    <property type="match status" value="1"/>
</dbReference>
<dbReference type="AlphaFoldDB" id="A0A549YL85"/>
<evidence type="ECO:0000256" key="9">
    <source>
        <dbReference type="ARBA" id="ARBA00022840"/>
    </source>
</evidence>
<dbReference type="GO" id="GO:0006526">
    <property type="term" value="P:L-arginine biosynthetic process"/>
    <property type="evidence" value="ECO:0007669"/>
    <property type="project" value="UniProtKB-KW"/>
</dbReference>
<dbReference type="InterPro" id="IPR006275">
    <property type="entry name" value="CPSase_lsu"/>
</dbReference>
<evidence type="ECO:0000313" key="17">
    <source>
        <dbReference type="EMBL" id="TRM12640.1"/>
    </source>
</evidence>
<evidence type="ECO:0000256" key="13">
    <source>
        <dbReference type="ARBA" id="ARBA00048816"/>
    </source>
</evidence>
<keyword evidence="3" id="KW-0055">Arginine biosynthesis</keyword>
<dbReference type="InterPro" id="IPR005479">
    <property type="entry name" value="CPAse_ATP-bd"/>
</dbReference>
<dbReference type="PROSITE" id="PS00867">
    <property type="entry name" value="CPSASE_2"/>
    <property type="match status" value="2"/>
</dbReference>
<dbReference type="EMBL" id="VJMZ01000001">
    <property type="protein sequence ID" value="TRM12640.1"/>
    <property type="molecule type" value="Genomic_DNA"/>
</dbReference>
<keyword evidence="10" id="KW-0665">Pyrimidine biosynthesis</keyword>
<keyword evidence="6" id="KW-0479">Metal-binding</keyword>
<comment type="catalytic activity">
    <reaction evidence="12">
        <text>hydrogencarbonate + NH4(+) + 2 ATP = carbamoyl phosphate + 2 ADP + phosphate + 2 H(+)</text>
        <dbReference type="Rhea" id="RHEA:18029"/>
        <dbReference type="ChEBI" id="CHEBI:15378"/>
        <dbReference type="ChEBI" id="CHEBI:17544"/>
        <dbReference type="ChEBI" id="CHEBI:28938"/>
        <dbReference type="ChEBI" id="CHEBI:30616"/>
        <dbReference type="ChEBI" id="CHEBI:43474"/>
        <dbReference type="ChEBI" id="CHEBI:58228"/>
        <dbReference type="ChEBI" id="CHEBI:456216"/>
        <dbReference type="EC" id="6.3.4.16"/>
    </reaction>
</comment>
<accession>A0A549YL85</accession>
<organism evidence="17 18">
    <name type="scientific">Lentibacillus cibarius</name>
    <dbReference type="NCBI Taxonomy" id="2583219"/>
    <lineage>
        <taxon>Bacteria</taxon>
        <taxon>Bacillati</taxon>
        <taxon>Bacillota</taxon>
        <taxon>Bacilli</taxon>
        <taxon>Bacillales</taxon>
        <taxon>Bacillaceae</taxon>
        <taxon>Lentibacillus</taxon>
    </lineage>
</organism>
<feature type="domain" description="ATP-grasp" evidence="15">
    <location>
        <begin position="665"/>
        <end position="856"/>
    </location>
</feature>
<dbReference type="SMART" id="SM01096">
    <property type="entry name" value="CPSase_L_D3"/>
    <property type="match status" value="1"/>
</dbReference>
<dbReference type="SUPFAM" id="SSF52440">
    <property type="entry name" value="PreATP-grasp domain"/>
    <property type="match status" value="2"/>
</dbReference>